<proteinExistence type="inferred from homology"/>
<dbReference type="STRING" id="679936.Sulac_1031"/>
<reference evidence="10 11" key="2">
    <citation type="journal article" date="2012" name="Stand. Genomic Sci.">
        <title>Complete genome sequence of the moderately thermophilic mineral-sulfide-oxidizing firmicute Sulfobacillus acidophilus type strain (NAL(T)).</title>
        <authorList>
            <person name="Anderson I."/>
            <person name="Chertkov O."/>
            <person name="Chen A."/>
            <person name="Saunders E."/>
            <person name="Lapidus A."/>
            <person name="Nolan M."/>
            <person name="Lucas S."/>
            <person name="Hammon N."/>
            <person name="Deshpande S."/>
            <person name="Cheng J.F."/>
            <person name="Han C."/>
            <person name="Tapia R."/>
            <person name="Goodwin L.A."/>
            <person name="Pitluck S."/>
            <person name="Liolios K."/>
            <person name="Pagani I."/>
            <person name="Ivanova N."/>
            <person name="Mikhailova N."/>
            <person name="Pati A."/>
            <person name="Palaniappan K."/>
            <person name="Land M."/>
            <person name="Pan C."/>
            <person name="Rohde M."/>
            <person name="Pukall R."/>
            <person name="Goker M."/>
            <person name="Detter J.C."/>
            <person name="Woyke T."/>
            <person name="Bristow J."/>
            <person name="Eisen J.A."/>
            <person name="Markowitz V."/>
            <person name="Hugenholtz P."/>
            <person name="Kyrpides N.C."/>
            <person name="Klenk H.P."/>
            <person name="Mavromatis K."/>
        </authorList>
    </citation>
    <scope>NUCLEOTIDE SEQUENCE [LARGE SCALE GENOMIC DNA]</scope>
    <source>
        <strain evidence="11">ATCC 700253 / DSM 10332 / NAL</strain>
    </source>
</reference>
<protein>
    <submittedName>
        <fullName evidence="10">Uncharacterized protein</fullName>
    </submittedName>
</protein>
<sequence>MARRFWIRWIWFLWLPALITGCWDQRPIEQQAVVIAMGINRHHQWTLVFPNVAVSIGSLASLPPSQQFYAETVTATSWPQAIQEVQTATDRNVSFGELQVLAVDRRLAANQVAQIIDSLNAMGAIPATFWLIATPNNPAPLLTRSSPQTIVPYYYLSTYFDCTACHALNLGQREWQWWDQSETPGVSPFIPVASPTPGGMAVRQVLVYPPTGSPDLMPTQATTGFAFLTGRVLHDVITVNVGTHPFAVGKITETVHTGARLSSNAVTVRVTIHARGLIMSTPPHLIVSHAIETTVSRQVAQAIQSMASEAVQWANQTHTDPFGFAKTAAWAHPIAASHFSFTALSRLPIHADITVTFQTLGEGVSR</sequence>
<dbReference type="Pfam" id="PF05504">
    <property type="entry name" value="Spore_GerAC"/>
    <property type="match status" value="1"/>
</dbReference>
<dbReference type="AlphaFoldDB" id="G8TTF1"/>
<evidence type="ECO:0000256" key="2">
    <source>
        <dbReference type="ARBA" id="ARBA00007886"/>
    </source>
</evidence>
<keyword evidence="4" id="KW-0732">Signal</keyword>
<keyword evidence="11" id="KW-1185">Reference proteome</keyword>
<organism evidence="10 11">
    <name type="scientific">Sulfobacillus acidophilus (strain ATCC 700253 / DSM 10332 / NAL)</name>
    <dbReference type="NCBI Taxonomy" id="679936"/>
    <lineage>
        <taxon>Bacteria</taxon>
        <taxon>Bacillati</taxon>
        <taxon>Bacillota</taxon>
        <taxon>Clostridia</taxon>
        <taxon>Eubacteriales</taxon>
        <taxon>Clostridiales Family XVII. Incertae Sedis</taxon>
        <taxon>Sulfobacillus</taxon>
    </lineage>
</organism>
<accession>G8TTF1</accession>
<reference evidence="11" key="1">
    <citation type="submission" date="2011-12" db="EMBL/GenBank/DDBJ databases">
        <title>The complete genome of chromosome of Sulfobacillus acidophilus DSM 10332.</title>
        <authorList>
            <person name="Lucas S."/>
            <person name="Han J."/>
            <person name="Lapidus A."/>
            <person name="Bruce D."/>
            <person name="Goodwin L."/>
            <person name="Pitluck S."/>
            <person name="Peters L."/>
            <person name="Kyrpides N."/>
            <person name="Mavromatis K."/>
            <person name="Ivanova N."/>
            <person name="Mikhailova N."/>
            <person name="Chertkov O."/>
            <person name="Saunders E."/>
            <person name="Detter J.C."/>
            <person name="Tapia R."/>
            <person name="Han C."/>
            <person name="Land M."/>
            <person name="Hauser L."/>
            <person name="Markowitz V."/>
            <person name="Cheng J.-F."/>
            <person name="Hugenholtz P."/>
            <person name="Woyke T."/>
            <person name="Wu D."/>
            <person name="Pukall R."/>
            <person name="Gehrich-Schroeter G."/>
            <person name="Schneider S."/>
            <person name="Klenk H.-P."/>
            <person name="Eisen J.A."/>
        </authorList>
    </citation>
    <scope>NUCLEOTIDE SEQUENCE [LARGE SCALE GENOMIC DNA]</scope>
    <source>
        <strain evidence="11">ATCC 700253 / DSM 10332 / NAL</strain>
    </source>
</reference>
<evidence type="ECO:0000259" key="9">
    <source>
        <dbReference type="Pfam" id="PF25198"/>
    </source>
</evidence>
<comment type="similarity">
    <text evidence="2">Belongs to the GerABKC lipoprotein family.</text>
</comment>
<keyword evidence="5" id="KW-0472">Membrane</keyword>
<dbReference type="PROSITE" id="PS51257">
    <property type="entry name" value="PROKAR_LIPOPROTEIN"/>
    <property type="match status" value="1"/>
</dbReference>
<dbReference type="HOGENOM" id="CLU_758461_0_0_9"/>
<keyword evidence="7" id="KW-0449">Lipoprotein</keyword>
<comment type="subcellular location">
    <subcellularLocation>
        <location evidence="1">Membrane</location>
        <topology evidence="1">Lipid-anchor</topology>
    </subcellularLocation>
</comment>
<evidence type="ECO:0000256" key="3">
    <source>
        <dbReference type="ARBA" id="ARBA00022544"/>
    </source>
</evidence>
<keyword evidence="6" id="KW-0564">Palmitate</keyword>
<evidence type="ECO:0000313" key="10">
    <source>
        <dbReference type="EMBL" id="AEW04531.1"/>
    </source>
</evidence>
<dbReference type="GO" id="GO:0016020">
    <property type="term" value="C:membrane"/>
    <property type="evidence" value="ECO:0007669"/>
    <property type="project" value="UniProtKB-SubCell"/>
</dbReference>
<dbReference type="InterPro" id="IPR038501">
    <property type="entry name" value="Spore_GerAC_C_sf"/>
</dbReference>
<keyword evidence="3" id="KW-0309">Germination</keyword>
<evidence type="ECO:0000256" key="1">
    <source>
        <dbReference type="ARBA" id="ARBA00004635"/>
    </source>
</evidence>
<dbReference type="PANTHER" id="PTHR35789:SF1">
    <property type="entry name" value="SPORE GERMINATION PROTEIN B3"/>
    <property type="match status" value="1"/>
</dbReference>
<evidence type="ECO:0000256" key="7">
    <source>
        <dbReference type="ARBA" id="ARBA00023288"/>
    </source>
</evidence>
<dbReference type="PANTHER" id="PTHR35789">
    <property type="entry name" value="SPORE GERMINATION PROTEIN B3"/>
    <property type="match status" value="1"/>
</dbReference>
<evidence type="ECO:0000313" key="11">
    <source>
        <dbReference type="Proteomes" id="UP000005439"/>
    </source>
</evidence>
<evidence type="ECO:0000256" key="4">
    <source>
        <dbReference type="ARBA" id="ARBA00022729"/>
    </source>
</evidence>
<feature type="domain" description="Spore germination protein N-terminal" evidence="9">
    <location>
        <begin position="24"/>
        <end position="193"/>
    </location>
</feature>
<dbReference type="PATRIC" id="fig|679936.5.peg.1089"/>
<dbReference type="GO" id="GO:0009847">
    <property type="term" value="P:spore germination"/>
    <property type="evidence" value="ECO:0007669"/>
    <property type="project" value="InterPro"/>
</dbReference>
<evidence type="ECO:0000259" key="8">
    <source>
        <dbReference type="Pfam" id="PF05504"/>
    </source>
</evidence>
<dbReference type="Pfam" id="PF25198">
    <property type="entry name" value="Spore_GerAC_N"/>
    <property type="match status" value="1"/>
</dbReference>
<dbReference type="InterPro" id="IPR046953">
    <property type="entry name" value="Spore_GerAC-like_C"/>
</dbReference>
<dbReference type="InterPro" id="IPR057336">
    <property type="entry name" value="GerAC_N"/>
</dbReference>
<feature type="domain" description="Spore germination GerAC-like C-terminal" evidence="8">
    <location>
        <begin position="219"/>
        <end position="334"/>
    </location>
</feature>
<dbReference type="EMBL" id="CP003179">
    <property type="protein sequence ID" value="AEW04531.1"/>
    <property type="molecule type" value="Genomic_DNA"/>
</dbReference>
<name>G8TTF1_SULAD</name>
<dbReference type="InterPro" id="IPR008844">
    <property type="entry name" value="Spore_GerAC-like"/>
</dbReference>
<gene>
    <name evidence="10" type="ordered locus">Sulac_1031</name>
</gene>
<dbReference type="Gene3D" id="3.30.300.210">
    <property type="entry name" value="Nutrient germinant receptor protein C, domain 3"/>
    <property type="match status" value="1"/>
</dbReference>
<evidence type="ECO:0000256" key="5">
    <source>
        <dbReference type="ARBA" id="ARBA00023136"/>
    </source>
</evidence>
<dbReference type="Proteomes" id="UP000005439">
    <property type="component" value="Chromosome"/>
</dbReference>
<dbReference type="KEGG" id="sap:Sulac_1031"/>
<evidence type="ECO:0000256" key="6">
    <source>
        <dbReference type="ARBA" id="ARBA00023139"/>
    </source>
</evidence>